<protein>
    <submittedName>
        <fullName evidence="3">Uncharacterized protein</fullName>
    </submittedName>
</protein>
<gene>
    <name evidence="3" type="ORF">ACHAW5_011323</name>
</gene>
<feature type="region of interest" description="Disordered" evidence="1">
    <location>
        <begin position="1"/>
        <end position="148"/>
    </location>
</feature>
<dbReference type="AlphaFoldDB" id="A0ABD3NJ43"/>
<feature type="compositionally biased region" description="Basic and acidic residues" evidence="1">
    <location>
        <begin position="204"/>
        <end position="217"/>
    </location>
</feature>
<dbReference type="Proteomes" id="UP001530315">
    <property type="component" value="Unassembled WGS sequence"/>
</dbReference>
<sequence length="498" mass="55949">MVVTRRFQANSLGTNDDESFVSAGGSRTTLGLPPPPPPPPPPQLGAPLGRSTADIPRQRQQRQPDGGGGGGGDDDLMAAIPEEVEVPDANSNVAMAAPPQPPPPHAPAAQYLRVRIPPPSQLSPRPSRVHRRHHSRKPSTSDATPSSAALLNRQRPKMAHSSPRGGVEEGEVVLVLIPPNGSFASERRLAECLAHVACSSFSYPRDDDRHASRGGDRDMDDDDDYSVDEYYDEKKYQNIAYVSRFKLGVRYIQTKLISSNIKGMFRESDRAFIPLSVIYSDPTSFVGEVLCLKRPPPPIPKRHSHFRPANGTTAALQKQSIFIKFLEWMGIFVVALTSWYAYEASRRVDWALVANNALDEMESWVFAVINFPFKLFDVLIEIPLREVYRHGPSIVGWESEPLPRICARITYHGDESFWTRNIDECERIYQSKELAAMQIRKPLVIGFLILVTFYMIKSIVEARALRMRERERVDPNMVETYRAIQMLTRQLRRAVNAN</sequence>
<feature type="region of interest" description="Disordered" evidence="1">
    <location>
        <begin position="204"/>
        <end position="224"/>
    </location>
</feature>
<proteinExistence type="predicted"/>
<comment type="caution">
    <text evidence="3">The sequence shown here is derived from an EMBL/GenBank/DDBJ whole genome shotgun (WGS) entry which is preliminary data.</text>
</comment>
<evidence type="ECO:0000313" key="4">
    <source>
        <dbReference type="Proteomes" id="UP001530315"/>
    </source>
</evidence>
<name>A0ABD3NJ43_9STRA</name>
<organism evidence="3 4">
    <name type="scientific">Stephanodiscus triporus</name>
    <dbReference type="NCBI Taxonomy" id="2934178"/>
    <lineage>
        <taxon>Eukaryota</taxon>
        <taxon>Sar</taxon>
        <taxon>Stramenopiles</taxon>
        <taxon>Ochrophyta</taxon>
        <taxon>Bacillariophyta</taxon>
        <taxon>Coscinodiscophyceae</taxon>
        <taxon>Thalassiosirophycidae</taxon>
        <taxon>Stephanodiscales</taxon>
        <taxon>Stephanodiscaceae</taxon>
        <taxon>Stephanodiscus</taxon>
    </lineage>
</organism>
<feature type="compositionally biased region" description="Acidic residues" evidence="1">
    <location>
        <begin position="72"/>
        <end position="86"/>
    </location>
</feature>
<keyword evidence="2" id="KW-1133">Transmembrane helix</keyword>
<evidence type="ECO:0000256" key="1">
    <source>
        <dbReference type="SAM" id="MobiDB-lite"/>
    </source>
</evidence>
<feature type="compositionally biased region" description="Basic residues" evidence="1">
    <location>
        <begin position="127"/>
        <end position="137"/>
    </location>
</feature>
<feature type="compositionally biased region" description="Pro residues" evidence="1">
    <location>
        <begin position="32"/>
        <end position="44"/>
    </location>
</feature>
<feature type="transmembrane region" description="Helical" evidence="2">
    <location>
        <begin position="443"/>
        <end position="460"/>
    </location>
</feature>
<keyword evidence="4" id="KW-1185">Reference proteome</keyword>
<accession>A0ABD3NJ43</accession>
<reference evidence="3 4" key="1">
    <citation type="submission" date="2024-10" db="EMBL/GenBank/DDBJ databases">
        <title>Updated reference genomes for cyclostephanoid diatoms.</title>
        <authorList>
            <person name="Roberts W.R."/>
            <person name="Alverson A.J."/>
        </authorList>
    </citation>
    <scope>NUCLEOTIDE SEQUENCE [LARGE SCALE GENOMIC DNA]</scope>
    <source>
        <strain evidence="3 4">AJA276-08</strain>
    </source>
</reference>
<evidence type="ECO:0000256" key="2">
    <source>
        <dbReference type="SAM" id="Phobius"/>
    </source>
</evidence>
<keyword evidence="2" id="KW-0472">Membrane</keyword>
<dbReference type="EMBL" id="JALLAZ020001381">
    <property type="protein sequence ID" value="KAL3775933.1"/>
    <property type="molecule type" value="Genomic_DNA"/>
</dbReference>
<feature type="compositionally biased region" description="Low complexity" evidence="1">
    <location>
        <begin position="138"/>
        <end position="148"/>
    </location>
</feature>
<evidence type="ECO:0000313" key="3">
    <source>
        <dbReference type="EMBL" id="KAL3775933.1"/>
    </source>
</evidence>
<keyword evidence="2" id="KW-0812">Transmembrane</keyword>